<dbReference type="Gene3D" id="1.20.58.1120">
    <property type="match status" value="1"/>
</dbReference>
<proteinExistence type="inferred from homology"/>
<dbReference type="InterPro" id="IPR043160">
    <property type="entry name" value="Dynein_C_barrel"/>
</dbReference>
<dbReference type="FunFam" id="3.10.490.20:FF:000009">
    <property type="entry name" value="Dynein heavy chain 4"/>
    <property type="match status" value="1"/>
</dbReference>
<evidence type="ECO:0000256" key="10">
    <source>
        <dbReference type="ARBA" id="ARBA00023069"/>
    </source>
</evidence>
<evidence type="ECO:0000256" key="2">
    <source>
        <dbReference type="ARBA" id="ARBA00008887"/>
    </source>
</evidence>
<dbReference type="FunFam" id="1.10.8.710:FF:000001">
    <property type="entry name" value="Dynein axonemal heavy chain 2"/>
    <property type="match status" value="1"/>
</dbReference>
<evidence type="ECO:0000256" key="4">
    <source>
        <dbReference type="ARBA" id="ARBA00022669"/>
    </source>
</evidence>
<dbReference type="GO" id="GO:0030286">
    <property type="term" value="C:dynein complex"/>
    <property type="evidence" value="ECO:0007669"/>
    <property type="project" value="UniProtKB-KW"/>
</dbReference>
<dbReference type="CDD" id="cd10909">
    <property type="entry name" value="ChtBD1_GH18_2"/>
    <property type="match status" value="2"/>
</dbReference>
<dbReference type="Gene3D" id="3.40.50.300">
    <property type="entry name" value="P-loop containing nucleotide triphosphate hydrolases"/>
    <property type="match status" value="5"/>
</dbReference>
<dbReference type="InterPro" id="IPR043157">
    <property type="entry name" value="Dynein_AAA1S"/>
</dbReference>
<dbReference type="GO" id="GO:0008569">
    <property type="term" value="F:minus-end-directed microtubule motor activity"/>
    <property type="evidence" value="ECO:0007669"/>
    <property type="project" value="InterPro"/>
</dbReference>
<evidence type="ECO:0000256" key="11">
    <source>
        <dbReference type="ARBA" id="ARBA00023175"/>
    </source>
</evidence>
<dbReference type="InterPro" id="IPR041658">
    <property type="entry name" value="AAA_lid_11"/>
</dbReference>
<feature type="domain" description="AAA+ ATPase" evidence="16">
    <location>
        <begin position="1003"/>
        <end position="1148"/>
    </location>
</feature>
<evidence type="ECO:0000313" key="18">
    <source>
        <dbReference type="Proteomes" id="UP000675881"/>
    </source>
</evidence>
<dbReference type="SMART" id="SM00382">
    <property type="entry name" value="AAA"/>
    <property type="match status" value="2"/>
</dbReference>
<dbReference type="Pfam" id="PF12781">
    <property type="entry name" value="AAA_9"/>
    <property type="match status" value="1"/>
</dbReference>
<dbReference type="Pfam" id="PF08393">
    <property type="entry name" value="DHC_N2"/>
    <property type="match status" value="1"/>
</dbReference>
<dbReference type="Pfam" id="PF18198">
    <property type="entry name" value="AAA_lid_11"/>
    <property type="match status" value="1"/>
</dbReference>
<dbReference type="InterPro" id="IPR001002">
    <property type="entry name" value="Chitin-bd_1"/>
</dbReference>
<dbReference type="GO" id="GO:0045505">
    <property type="term" value="F:dynein intermediate chain binding"/>
    <property type="evidence" value="ECO:0007669"/>
    <property type="project" value="InterPro"/>
</dbReference>
<sequence length="3367" mass="381993">MIEAGLHKIIPQLEEIGSSASKEFALELAMGKMKEEWHGVEEIQQMLDDHILKAQTMHSSAYIKPFEAEMTSWEDKLISMQDILDAWLRCQESWLYLEPIFNSEDIMKQMPNEGRKFNKVDRIWRNIMAKTVADPQVLQATSQSNMLVNLQEANDLLDEIMKGVQPHIKKCFEGIESLIFQTDKFGNQDIIGMKSLAEEEVSFTNTIFTADAKGMVEKWLLQLEKQMIMSLKDIINKSISDFYQTPLLKWCLYWPGQVVSVSSMLNWTSDASEAIEKSSLKSFLDKFNNQNLVILNVHARNVIERIYEQNVLSIQDFNWKSQLRYYQGNDSGEVFVEMVTTRIQYGYEYIGNSPRLVMTPLTERCYRTLMGALKMHLGGAPEGPAGSGKTETCKDLAKAVAKQCVIFNCSDGIDYHGMGKFLKGLAQSGAWACFDEFNRIDLDVLSVVAQQIQTIQNAIASNLTTFNFEGAELTLNKSCSIFITMNPSYGTRKAIPDNLKLLFRPVAMMLPDISMIAQVTLYAMGFQNARSLAKKIIDAYKLCSEQLSYQAHYDFGMRAVKSTLTATGKLRLKTPELTDENKLILIGLLEVNMPKFIQDDIFLFKGILKDLFPDELSDDLFNKLIHKGQLIECIKKACLSSRLQPTPEFVDKTFQIYSSMQINHGIMIIGETMSCKTTSYQTLAKALSLLADEFKSEKGALFKIINPKSITMNQLYGLFDPVSREWSDGVLGKTFREMAVSNVPERKWIIFDGPVDSIWIENLNTVLDDSKKLCLMNGEIIHMTPSMNLIFEVGCLQNASPATVGRCGMIYMESRILGWRPIKKSFLGSLMHHTLLEANSQIQAFYLIYSELHLFHSFLRFLRAVLKVSESELGKDGSKTSNDNSIDIIDIQTNFLFAILWGLCSTITKVDRGKFDTFFRNLVDGLIKGHSKPPSFKLARANLIPEQGSIFDYTLDPNKIGSWLKWSTFVDNNGVIRNDSENLIVSTTETVKQSYFLDLAITYEYPLGIIGPSGTGKSFITNSLVQRLSSEKFITNVINFSAQTTVNYTQEVVMSKLDRRRKGVFGPAMGKKCVVFIDDLNLPQADEYGSVPPLELLRQWIDHGYWYEKKDSSKLELLDVLLFAALTPSTGNDLSSRFMRHLNILGIDDFEDETLRRIFSTNISFHFQKKNYELAVANLALPLIEASLSVYKEVLKDFLPTPTKCHYVYNLRDFARVIQGIKMVPNTHLKDPNKLIRLWCHETYRVFYDRLVNDDDRNMFFKIIKHHVQVEFKVDLSKILFPHTLSGASIVADEHLRSLCFGDYMHPEVENKIYDEVPDVSLLTKAMEHYLQEYNASGSRAPMSLVMFRFAVEHISRINRIIKTGHAMLVGIGGTGRQSLAKLATFIARYELFQIEINRTYGLVAWRNDLRKVLKKAGAEGKKVVFLFTDQQIQEESFLEDISMILNTGEVPNLFNSEEKAEILDRVQMNSKSYRSGQDMGGASDASFANLYNLFLQNIKNNLHIVICMSPIGTAFRRRLRMFPSLLNCCTLNWFSEWPQDALVRVATKFLEDMNMEDENVRHSCVVMCGHFHETVRKTSIKFYEEFQRNNYVTPTSYLSLILTFKSLLKGKRDEILNTKTRYEMGLGKLEYASSQVTAMQKELTALRPQLLDTSDDTEKLMIKIEQDTIQVEAKKEIVACDEALANEAAAAAQAIRDDCENDLAEAIPALQSAVNSLDTLNPNDITVVKTMKNPAPIVKFVVEAVCVMKGVLPDRRPDLENKGRLIDDYWSPGQKMMGDIKFLDTLRAYDKDNISPSIMKKIREKYVTNPYFDPNLVKKVSTACEGLCKWVRAIEVYDRVIKIVSPKKAKLAEAETELARQMDKLNDKRAQLQAVTDKLQALNDEFAAMTKKKKDLEDNIRLCSEKLDRAEKLIKGLGGERDRWSSMADSLGFKLKNITGDVLLASGAVAYLGAFNVSFRKSIILDWQNECAAQKIPCSDNFSLINILGEPVQIRQWQIAGLPKDLFSVENGLIVKNSNRWPLMIDPQGQASKWIKNMEKENLCIIKYSDPEYLLSLANAIQSGAPVLLEGVGDNLDPGLESVLMKRTFKNKGSECINVGSQVIEYDPNFHLYIVTSLRNPHFPPEVAIKVTLLNFMITPEGLQDQLLGILAAAEKPELEEMKNKLIVDGAKNKKQLKDIEDKILKVLSTSQGNILEDETAIRILSSSKVLSEEIEAKQEVASKTEKEIDRTRDGYNPVATHASVLFFCVSELSQIDPMYQFSLPWFIQIYVQSINDTPSSKSKSKEKGDTDRRISNLNTNFTEIIYRKISRSLLREHVLVFSFILSLRLSGEDNWQYILKEVRPIQHNQPIPPGNWISEKMWNAIVSINKMESFQGLMASLRDDFEAWKEFYYSASPSRDILPNGWRQIRDLDYIFLLKILRPDRVIFAIRDFVSEKLGRDYVYPQILDLKNCYEDSDSSTPIILILSPGADPLASINSIQVGSDKAPVFVRSLSLGQGQGPKAESLLISASREGGWIILQNCHLSPHWMNDRLEAIWEDEVNIDPDPRFRLWLTSYPTEDFPPQILQLSIKVSLQSPNGLKANLSVAFSSPPISTSDFYDVNECPLLRTVFRRLVYGLSFFHGITLERLNYEGLGWNDVTYEFTWSDLNISLHQLKDMLLSENNCNIVEEDKINFAIEKCIPALQYLIGECNYGGRVREAFDRRLLSSLLKTCFNISLASTHRANISGNYFIPGELQRANILEIIARFSDISDPDAVGLHENAALIRNESDGRKIINWTHLATRYGEFTDMMTWNLSEMDKKIARFMESLPLIFDLSYVYNNFPVQYEDSINTTLRLEITRYNALLILIKDNFERLSLAIKGKIALIPEIEIAYREVNSNNVLSSWRANSYDSLRSLDDYLNNLKKRIEFFIVWIESNNRPDIYWISAFFFPQSLLTSVLQNFARKKEFGIESKEVEGIIIDGIYLEGASWDDANGVLTECLPKIHHSKLPPMLLRPRQVYNEMNKSNLYKCPVYRNEARKGNILATGHSTNYVFDIKLPSNVNNEHWILRGVAGILELRDCDSGQISSFREDGKCGKDYRASNGKPASCLDIPPFPTCCQLNGHCGWDCDHVGVEGSSSLGGSQASLPPPPPQKVVYPPNTNTRSDGRCGPAFPLEDGVTPSECDPNSEYFCCSENNYCGSTQDHCYCETCVNYRPLKVEGKSANPCCSAFGYCGPGDDHCTCDGCIDFRSKSFEDIVPLSEKARPDRRCGNSYPLSDGTPAECDSNSPNPCCSKWGYCGPGSDHCDCPECVDYRPHSQKLRMILLERFARIDAVGQCSRFMGRIYPPNVILTLKFFCCSKWGFCGGDEEHCGCPECVNYKKN</sequence>
<dbReference type="GO" id="GO:0051959">
    <property type="term" value="F:dynein light intermediate chain binding"/>
    <property type="evidence" value="ECO:0007669"/>
    <property type="project" value="InterPro"/>
</dbReference>
<evidence type="ECO:0000256" key="3">
    <source>
        <dbReference type="ARBA" id="ARBA00022490"/>
    </source>
</evidence>
<dbReference type="InterPro" id="IPR042219">
    <property type="entry name" value="AAA_lid_11_sf"/>
</dbReference>
<dbReference type="InterPro" id="IPR027417">
    <property type="entry name" value="P-loop_NTPase"/>
</dbReference>
<evidence type="ECO:0000259" key="16">
    <source>
        <dbReference type="SMART" id="SM00382"/>
    </source>
</evidence>
<dbReference type="InterPro" id="IPR041228">
    <property type="entry name" value="Dynein_C"/>
</dbReference>
<dbReference type="GO" id="GO:0008061">
    <property type="term" value="F:chitin binding"/>
    <property type="evidence" value="ECO:0007669"/>
    <property type="project" value="UniProtKB-KW"/>
</dbReference>
<dbReference type="Proteomes" id="UP000675881">
    <property type="component" value="Chromosome 8"/>
</dbReference>
<evidence type="ECO:0000313" key="17">
    <source>
        <dbReference type="EMBL" id="CAF3025402.1"/>
    </source>
</evidence>
<dbReference type="FunFam" id="3.40.50.300:FF:000063">
    <property type="entry name" value="dynein heavy chain 6, axonemal"/>
    <property type="match status" value="1"/>
</dbReference>
<dbReference type="Gene3D" id="1.20.920.30">
    <property type="match status" value="1"/>
</dbReference>
<dbReference type="GO" id="GO:0005524">
    <property type="term" value="F:ATP binding"/>
    <property type="evidence" value="ECO:0007669"/>
    <property type="project" value="UniProtKB-KW"/>
</dbReference>
<dbReference type="InterPro" id="IPR042222">
    <property type="entry name" value="Dynein_2_N"/>
</dbReference>
<dbReference type="InterPro" id="IPR004273">
    <property type="entry name" value="Dynein_heavy_D6_P-loop"/>
</dbReference>
<dbReference type="InterPro" id="IPR041466">
    <property type="entry name" value="Dynein_AAA5_ext"/>
</dbReference>
<dbReference type="Pfam" id="PF03028">
    <property type="entry name" value="Dynein_heavy"/>
    <property type="match status" value="1"/>
</dbReference>
<reference evidence="17" key="1">
    <citation type="submission" date="2021-02" db="EMBL/GenBank/DDBJ databases">
        <authorList>
            <person name="Bekaert M."/>
        </authorList>
    </citation>
    <scope>NUCLEOTIDE SEQUENCE</scope>
    <source>
        <strain evidence="17">IoA-00</strain>
    </source>
</reference>
<feature type="domain" description="Chitin-binding type-1" evidence="15">
    <location>
        <begin position="3152"/>
        <end position="3195"/>
    </location>
</feature>
<dbReference type="InterPro" id="IPR024317">
    <property type="entry name" value="Dynein_heavy_chain_D4_dom"/>
</dbReference>
<dbReference type="Gene3D" id="1.10.8.720">
    <property type="entry name" value="Region D6 of dynein motor"/>
    <property type="match status" value="1"/>
</dbReference>
<dbReference type="PANTHER" id="PTHR22878:SF71">
    <property type="entry name" value="DYNEIN, AXONEMAL, HEAVY CHAIN 3"/>
    <property type="match status" value="1"/>
</dbReference>
<name>A0A7R8HDK8_LEPSM</name>
<keyword evidence="7" id="KW-0067">ATP-binding</keyword>
<dbReference type="Gene3D" id="3.10.490.20">
    <property type="match status" value="1"/>
</dbReference>
<dbReference type="GO" id="GO:0005930">
    <property type="term" value="C:axoneme"/>
    <property type="evidence" value="ECO:0007669"/>
    <property type="project" value="UniProtKB-SubCell"/>
</dbReference>
<dbReference type="FunFam" id="1.20.920.20:FF:000006">
    <property type="entry name" value="Dynein, axonemal, heavy chain 6"/>
    <property type="match status" value="1"/>
</dbReference>
<dbReference type="Pfam" id="PF12774">
    <property type="entry name" value="AAA_6"/>
    <property type="match status" value="1"/>
</dbReference>
<dbReference type="SMART" id="SM00270">
    <property type="entry name" value="ChtBD1"/>
    <property type="match status" value="4"/>
</dbReference>
<dbReference type="FunFam" id="1.20.140.100:FF:000004">
    <property type="entry name" value="Dynein axonemal heavy chain 6"/>
    <property type="match status" value="1"/>
</dbReference>
<keyword evidence="18" id="KW-1185">Reference proteome</keyword>
<dbReference type="Pfam" id="PF18199">
    <property type="entry name" value="Dynein_C"/>
    <property type="match status" value="1"/>
</dbReference>
<dbReference type="EMBL" id="HG994587">
    <property type="protein sequence ID" value="CAF3025402.1"/>
    <property type="molecule type" value="Genomic_DNA"/>
</dbReference>
<dbReference type="Gene3D" id="1.10.8.1220">
    <property type="match status" value="1"/>
</dbReference>
<accession>A0A7R8HDK8</accession>
<evidence type="ECO:0000256" key="7">
    <source>
        <dbReference type="ARBA" id="ARBA00022840"/>
    </source>
</evidence>
<dbReference type="Pfam" id="PF12780">
    <property type="entry name" value="AAA_8"/>
    <property type="match status" value="1"/>
</dbReference>
<feature type="domain" description="Chitin-binding type-1" evidence="15">
    <location>
        <begin position="3253"/>
        <end position="3295"/>
    </location>
</feature>
<feature type="domain" description="AAA+ ATPase" evidence="16">
    <location>
        <begin position="375"/>
        <end position="514"/>
    </location>
</feature>
<organism evidence="17 18">
    <name type="scientific">Lepeophtheirus salmonis</name>
    <name type="common">Salmon louse</name>
    <name type="synonym">Caligus salmonis</name>
    <dbReference type="NCBI Taxonomy" id="72036"/>
    <lineage>
        <taxon>Eukaryota</taxon>
        <taxon>Metazoa</taxon>
        <taxon>Ecdysozoa</taxon>
        <taxon>Arthropoda</taxon>
        <taxon>Crustacea</taxon>
        <taxon>Multicrustacea</taxon>
        <taxon>Hexanauplia</taxon>
        <taxon>Copepoda</taxon>
        <taxon>Siphonostomatoida</taxon>
        <taxon>Caligidae</taxon>
        <taxon>Lepeophtheirus</taxon>
    </lineage>
</organism>
<evidence type="ECO:0000256" key="5">
    <source>
        <dbReference type="ARBA" id="ARBA00022701"/>
    </source>
</evidence>
<evidence type="ECO:0000256" key="6">
    <source>
        <dbReference type="ARBA" id="ARBA00022741"/>
    </source>
</evidence>
<dbReference type="Gene3D" id="3.30.60.10">
    <property type="entry name" value="Endochitinase-like"/>
    <property type="match status" value="1"/>
</dbReference>
<comment type="subcellular location">
    <subcellularLocation>
        <location evidence="1">Cytoplasm</location>
        <location evidence="1">Cytoskeleton</location>
        <location evidence="1">Cilium axoneme</location>
    </subcellularLocation>
</comment>
<keyword evidence="9 14" id="KW-0175">Coiled coil</keyword>
<keyword evidence="3" id="KW-0963">Cytoplasm</keyword>
<dbReference type="FunFam" id="3.40.50.300:FF:001145">
    <property type="entry name" value="Putative dynein heavy chain"/>
    <property type="match status" value="1"/>
</dbReference>
<evidence type="ECO:0000256" key="14">
    <source>
        <dbReference type="SAM" id="Coils"/>
    </source>
</evidence>
<dbReference type="Gene3D" id="1.10.472.130">
    <property type="match status" value="1"/>
</dbReference>
<dbReference type="InterPro" id="IPR035699">
    <property type="entry name" value="AAA_6"/>
</dbReference>
<dbReference type="Gene3D" id="1.20.920.20">
    <property type="match status" value="1"/>
</dbReference>
<keyword evidence="10" id="KW-0969">Cilium</keyword>
<dbReference type="Pfam" id="PF12775">
    <property type="entry name" value="AAA_7"/>
    <property type="match status" value="1"/>
</dbReference>
<evidence type="ECO:0000256" key="1">
    <source>
        <dbReference type="ARBA" id="ARBA00004430"/>
    </source>
</evidence>
<dbReference type="GO" id="GO:0007018">
    <property type="term" value="P:microtubule-based movement"/>
    <property type="evidence" value="ECO:0007669"/>
    <property type="project" value="InterPro"/>
</dbReference>
<evidence type="ECO:0000256" key="12">
    <source>
        <dbReference type="ARBA" id="ARBA00023212"/>
    </source>
</evidence>
<dbReference type="Gene3D" id="1.20.140.100">
    <property type="entry name" value="Dynein heavy chain, N-terminal domain 2"/>
    <property type="match status" value="1"/>
</dbReference>
<feature type="coiled-coil region" evidence="14">
    <location>
        <begin position="1849"/>
        <end position="1914"/>
    </location>
</feature>
<dbReference type="Gene3D" id="1.20.1270.280">
    <property type="match status" value="1"/>
</dbReference>
<dbReference type="SUPFAM" id="SSF52540">
    <property type="entry name" value="P-loop containing nucleoside triphosphate hydrolases"/>
    <property type="match status" value="4"/>
</dbReference>
<dbReference type="OrthoDB" id="6369184at2759"/>
<dbReference type="InterPro" id="IPR041589">
    <property type="entry name" value="DNAH3_AAA_lid_1"/>
</dbReference>
<dbReference type="InterPro" id="IPR035706">
    <property type="entry name" value="AAA_9"/>
</dbReference>
<keyword evidence="11" id="KW-0505">Motor protein</keyword>
<dbReference type="InterPro" id="IPR024743">
    <property type="entry name" value="Dynein_HC_stalk"/>
</dbReference>
<dbReference type="FunFam" id="3.40.50.300:FF:000320">
    <property type="entry name" value="Dynein, axonemal, heavy chain 5"/>
    <property type="match status" value="1"/>
</dbReference>
<dbReference type="InterPro" id="IPR036861">
    <property type="entry name" value="Endochitinase-like_sf"/>
</dbReference>
<dbReference type="SUPFAM" id="SSF57016">
    <property type="entry name" value="Plant lectins/antimicrobial peptides"/>
    <property type="match status" value="1"/>
</dbReference>
<keyword evidence="12" id="KW-0206">Cytoskeleton</keyword>
<dbReference type="CDD" id="cd00009">
    <property type="entry name" value="AAA"/>
    <property type="match status" value="1"/>
</dbReference>
<feature type="domain" description="Chitin-binding type-1" evidence="15">
    <location>
        <begin position="3205"/>
        <end position="3230"/>
    </location>
</feature>
<dbReference type="Pfam" id="PF12777">
    <property type="entry name" value="MT"/>
    <property type="match status" value="1"/>
</dbReference>
<dbReference type="Pfam" id="PF17852">
    <property type="entry name" value="Dynein_AAA_lid"/>
    <property type="match status" value="1"/>
</dbReference>
<gene>
    <name evidence="17" type="ORF">LSAA_13626</name>
</gene>
<keyword evidence="5" id="KW-0493">Microtubule</keyword>
<evidence type="ECO:0000256" key="9">
    <source>
        <dbReference type="ARBA" id="ARBA00023054"/>
    </source>
</evidence>
<dbReference type="Pfam" id="PF17857">
    <property type="entry name" value="AAA_lid_1"/>
    <property type="match status" value="1"/>
</dbReference>
<dbReference type="Gene3D" id="1.10.8.710">
    <property type="match status" value="1"/>
</dbReference>
<dbReference type="FunFam" id="1.10.8.1220:FF:000001">
    <property type="entry name" value="Dynein axonemal heavy chain 5"/>
    <property type="match status" value="1"/>
</dbReference>
<evidence type="ECO:0000256" key="13">
    <source>
        <dbReference type="ARBA" id="ARBA00023273"/>
    </source>
</evidence>
<dbReference type="PANTHER" id="PTHR22878">
    <property type="entry name" value="DYNEIN HEAVY CHAIN 6, AXONEMAL-LIKE-RELATED"/>
    <property type="match status" value="1"/>
</dbReference>
<keyword evidence="6" id="KW-0547">Nucleotide-binding</keyword>
<protein>
    <submittedName>
        <fullName evidence="17">DNAH</fullName>
    </submittedName>
</protein>
<dbReference type="GO" id="GO:0005874">
    <property type="term" value="C:microtubule"/>
    <property type="evidence" value="ECO:0007669"/>
    <property type="project" value="UniProtKB-KW"/>
</dbReference>
<dbReference type="CDD" id="cd00035">
    <property type="entry name" value="ChtBD1"/>
    <property type="match status" value="2"/>
</dbReference>
<comment type="similarity">
    <text evidence="2">Belongs to the dynein heavy chain family.</text>
</comment>
<dbReference type="InterPro" id="IPR003593">
    <property type="entry name" value="AAA+_ATPase"/>
</dbReference>
<evidence type="ECO:0000259" key="15">
    <source>
        <dbReference type="SMART" id="SM00270"/>
    </source>
</evidence>
<feature type="domain" description="Chitin-binding type-1" evidence="15">
    <location>
        <begin position="3321"/>
        <end position="3361"/>
    </location>
</feature>
<evidence type="ECO:0000256" key="8">
    <source>
        <dbReference type="ARBA" id="ARBA00023017"/>
    </source>
</evidence>
<keyword evidence="4" id="KW-0147">Chitin-binding</keyword>
<dbReference type="FunFam" id="3.40.50.300:FF:002141">
    <property type="entry name" value="Dynein heavy chain"/>
    <property type="match status" value="1"/>
</dbReference>
<keyword evidence="8" id="KW-0243">Dynein</keyword>
<dbReference type="InterPro" id="IPR013602">
    <property type="entry name" value="Dynein_heavy_linker"/>
</dbReference>
<keyword evidence="13" id="KW-0966">Cell projection</keyword>
<dbReference type="FunFam" id="1.20.920.30:FF:000002">
    <property type="entry name" value="Dynein axonemal heavy chain 3"/>
    <property type="match status" value="1"/>
</dbReference>
<dbReference type="Gene3D" id="6.10.140.1060">
    <property type="match status" value="1"/>
</dbReference>
<dbReference type="InterPro" id="IPR026983">
    <property type="entry name" value="DHC"/>
</dbReference>